<reference evidence="4 5" key="1">
    <citation type="submission" date="2014-04" db="EMBL/GenBank/DDBJ databases">
        <authorList>
            <consortium name="DOE Joint Genome Institute"/>
            <person name="Kuo A."/>
            <person name="Ruytinx J."/>
            <person name="Rineau F."/>
            <person name="Colpaert J."/>
            <person name="Kohler A."/>
            <person name="Nagy L.G."/>
            <person name="Floudas D."/>
            <person name="Copeland A."/>
            <person name="Barry K.W."/>
            <person name="Cichocki N."/>
            <person name="Veneault-Fourrey C."/>
            <person name="LaButti K."/>
            <person name="Lindquist E.A."/>
            <person name="Lipzen A."/>
            <person name="Lundell T."/>
            <person name="Morin E."/>
            <person name="Murat C."/>
            <person name="Sun H."/>
            <person name="Tunlid A."/>
            <person name="Henrissat B."/>
            <person name="Grigoriev I.V."/>
            <person name="Hibbett D.S."/>
            <person name="Martin F."/>
            <person name="Nordberg H.P."/>
            <person name="Cantor M.N."/>
            <person name="Hua S.X."/>
        </authorList>
    </citation>
    <scope>NUCLEOTIDE SEQUENCE [LARGE SCALE GENOMIC DNA]</scope>
    <source>
        <strain evidence="4 5">UH-Slu-Lm8-n1</strain>
    </source>
</reference>
<accession>A0A0C9ZSC5</accession>
<evidence type="ECO:0000256" key="3">
    <source>
        <dbReference type="ARBA" id="ARBA00023204"/>
    </source>
</evidence>
<gene>
    <name evidence="4" type="ORF">CY34DRAFT_19215</name>
</gene>
<dbReference type="AlphaFoldDB" id="A0A0C9ZSC5"/>
<keyword evidence="5" id="KW-1185">Reference proteome</keyword>
<evidence type="ECO:0000313" key="5">
    <source>
        <dbReference type="Proteomes" id="UP000054485"/>
    </source>
</evidence>
<evidence type="ECO:0000313" key="4">
    <source>
        <dbReference type="EMBL" id="KIK32196.1"/>
    </source>
</evidence>
<keyword evidence="2" id="KW-0378">Hydrolase</keyword>
<dbReference type="STRING" id="930992.A0A0C9ZSC5"/>
<dbReference type="PANTHER" id="PTHR10150:SF0">
    <property type="entry name" value="DNA REPAIR ENDONUCLEASE XPF"/>
    <property type="match status" value="1"/>
</dbReference>
<dbReference type="GO" id="GO:0000014">
    <property type="term" value="F:single-stranded DNA endodeoxyribonuclease activity"/>
    <property type="evidence" value="ECO:0007669"/>
    <property type="project" value="TreeGrafter"/>
</dbReference>
<dbReference type="Gene3D" id="3.40.50.10130">
    <property type="match status" value="1"/>
</dbReference>
<evidence type="ECO:0000256" key="2">
    <source>
        <dbReference type="ARBA" id="ARBA00022801"/>
    </source>
</evidence>
<keyword evidence="3" id="KW-0234">DNA repair</keyword>
<sequence>MSVHYKQAVLPIEFEGNKVFSLETVAESVKSCAKPTNNYHVKKSTGPTDSDHAPPSVQSKLVLLTFHFPCVRIIWSSSPYGTADIFHDLKANAFDPDPNCAIAIDAEEDPEAGAGINAAAEELLRCLPGVTAKNVNM</sequence>
<dbReference type="HOGENOM" id="CLU_1866436_0_0_1"/>
<proteinExistence type="predicted"/>
<dbReference type="GO" id="GO:0003684">
    <property type="term" value="F:damaged DNA binding"/>
    <property type="evidence" value="ECO:0007669"/>
    <property type="project" value="TreeGrafter"/>
</dbReference>
<dbReference type="EMBL" id="KN836347">
    <property type="protein sequence ID" value="KIK32196.1"/>
    <property type="molecule type" value="Genomic_DNA"/>
</dbReference>
<keyword evidence="1" id="KW-0227">DNA damage</keyword>
<dbReference type="GO" id="GO:0003697">
    <property type="term" value="F:single-stranded DNA binding"/>
    <property type="evidence" value="ECO:0007669"/>
    <property type="project" value="TreeGrafter"/>
</dbReference>
<dbReference type="PANTHER" id="PTHR10150">
    <property type="entry name" value="DNA REPAIR ENDONUCLEASE XPF"/>
    <property type="match status" value="1"/>
</dbReference>
<dbReference type="OrthoDB" id="361020at2759"/>
<evidence type="ECO:0000256" key="1">
    <source>
        <dbReference type="ARBA" id="ARBA00022763"/>
    </source>
</evidence>
<dbReference type="GO" id="GO:1901255">
    <property type="term" value="P:nucleotide-excision repair involved in interstrand cross-link repair"/>
    <property type="evidence" value="ECO:0007669"/>
    <property type="project" value="TreeGrafter"/>
</dbReference>
<dbReference type="InParanoid" id="A0A0C9ZSC5"/>
<dbReference type="GO" id="GO:0000724">
    <property type="term" value="P:double-strand break repair via homologous recombination"/>
    <property type="evidence" value="ECO:0007669"/>
    <property type="project" value="TreeGrafter"/>
</dbReference>
<dbReference type="Proteomes" id="UP000054485">
    <property type="component" value="Unassembled WGS sequence"/>
</dbReference>
<reference evidence="5" key="2">
    <citation type="submission" date="2015-01" db="EMBL/GenBank/DDBJ databases">
        <title>Evolutionary Origins and Diversification of the Mycorrhizal Mutualists.</title>
        <authorList>
            <consortium name="DOE Joint Genome Institute"/>
            <consortium name="Mycorrhizal Genomics Consortium"/>
            <person name="Kohler A."/>
            <person name="Kuo A."/>
            <person name="Nagy L.G."/>
            <person name="Floudas D."/>
            <person name="Copeland A."/>
            <person name="Barry K.W."/>
            <person name="Cichocki N."/>
            <person name="Veneault-Fourrey C."/>
            <person name="LaButti K."/>
            <person name="Lindquist E.A."/>
            <person name="Lipzen A."/>
            <person name="Lundell T."/>
            <person name="Morin E."/>
            <person name="Murat C."/>
            <person name="Riley R."/>
            <person name="Ohm R."/>
            <person name="Sun H."/>
            <person name="Tunlid A."/>
            <person name="Henrissat B."/>
            <person name="Grigoriev I.V."/>
            <person name="Hibbett D.S."/>
            <person name="Martin F."/>
        </authorList>
    </citation>
    <scope>NUCLEOTIDE SEQUENCE [LARGE SCALE GENOMIC DNA]</scope>
    <source>
        <strain evidence="5">UH-Slu-Lm8-n1</strain>
    </source>
</reference>
<dbReference type="GO" id="GO:0000110">
    <property type="term" value="C:nucleotide-excision repair factor 1 complex"/>
    <property type="evidence" value="ECO:0007669"/>
    <property type="project" value="TreeGrafter"/>
</dbReference>
<dbReference type="GO" id="GO:0000712">
    <property type="term" value="P:resolution of meiotic recombination intermediates"/>
    <property type="evidence" value="ECO:0007669"/>
    <property type="project" value="TreeGrafter"/>
</dbReference>
<organism evidence="4 5">
    <name type="scientific">Suillus luteus UH-Slu-Lm8-n1</name>
    <dbReference type="NCBI Taxonomy" id="930992"/>
    <lineage>
        <taxon>Eukaryota</taxon>
        <taxon>Fungi</taxon>
        <taxon>Dikarya</taxon>
        <taxon>Basidiomycota</taxon>
        <taxon>Agaricomycotina</taxon>
        <taxon>Agaricomycetes</taxon>
        <taxon>Agaricomycetidae</taxon>
        <taxon>Boletales</taxon>
        <taxon>Suillineae</taxon>
        <taxon>Suillaceae</taxon>
        <taxon>Suillus</taxon>
    </lineage>
</organism>
<protein>
    <submittedName>
        <fullName evidence="4">Uncharacterized protein</fullName>
    </submittedName>
</protein>
<name>A0A0C9ZSC5_9AGAM</name>